<dbReference type="GO" id="GO:0020037">
    <property type="term" value="F:heme binding"/>
    <property type="evidence" value="ECO:0007669"/>
    <property type="project" value="InterPro"/>
</dbReference>
<accession>A0A0I9U2W4</accession>
<feature type="binding site" description="axial binding residue" evidence="8">
    <location>
        <position position="383"/>
    </location>
    <ligand>
        <name>heme</name>
        <dbReference type="ChEBI" id="CHEBI:30413"/>
    </ligand>
    <ligandPart>
        <name>Fe</name>
        <dbReference type="ChEBI" id="CHEBI:18248"/>
    </ligandPart>
</feature>
<name>A0A0I9U2W4_9MYCO</name>
<sequence length="436" mass="48845">MAEATTDQIRLPPGPKVPQLIQALIFIFAKQRARMWLTKRYGSVYRLNLPVYGHSLVVSEPSLLRELFTSPSDLASRQTPNMGLLLGPGSTFSLDGAEHRERRKLLVPPFNGKRMETYTAIVEEEFMSEARTWPEGIEFETMPSWTKITGNIILRAVFGAHGAVFDELYELAPRTILLGGRMMMAPKWLRRDFGSWSPWAKLQAARKRYDDLVAQLIAEARADPSFEERTDMLALMLQARYDDGSPIPDGHISDELLTLLVAGHETTATTLGWAVERLRRNPGALARLVDEVDNGGTAVMQATIWEVQRCRPVVDLVHRQAHTQLRLGPWVVPKGDFVIADMWTAHHASASYEEPERFDPTRFADGPPDRYAWVPYGGGVHRCIGAAFANMEIAVVLRLLLREFELAPSDAAAEPIHFRGVTNGPAHGGRAVLHRR</sequence>
<dbReference type="EMBL" id="LDPR01000017">
    <property type="protein sequence ID" value="KLO35175.1"/>
    <property type="molecule type" value="Genomic_DNA"/>
</dbReference>
<evidence type="ECO:0000256" key="5">
    <source>
        <dbReference type="ARBA" id="ARBA00023002"/>
    </source>
</evidence>
<dbReference type="GO" id="GO:0016125">
    <property type="term" value="P:sterol metabolic process"/>
    <property type="evidence" value="ECO:0007669"/>
    <property type="project" value="TreeGrafter"/>
</dbReference>
<gene>
    <name evidence="9" type="ORF">ABH38_16880</name>
</gene>
<dbReference type="GO" id="GO:0004497">
    <property type="term" value="F:monooxygenase activity"/>
    <property type="evidence" value="ECO:0007669"/>
    <property type="project" value="UniProtKB-KW"/>
</dbReference>
<keyword evidence="10" id="KW-1185">Reference proteome</keyword>
<evidence type="ECO:0000256" key="2">
    <source>
        <dbReference type="ARBA" id="ARBA00010617"/>
    </source>
</evidence>
<dbReference type="InterPro" id="IPR036396">
    <property type="entry name" value="Cyt_P450_sf"/>
</dbReference>
<evidence type="ECO:0000313" key="10">
    <source>
        <dbReference type="Proteomes" id="UP000036334"/>
    </source>
</evidence>
<comment type="similarity">
    <text evidence="2">Belongs to the cytochrome P450 family.</text>
</comment>
<organism evidence="9 10">
    <name type="scientific">Mycobacterium haemophilum</name>
    <dbReference type="NCBI Taxonomy" id="29311"/>
    <lineage>
        <taxon>Bacteria</taxon>
        <taxon>Bacillati</taxon>
        <taxon>Actinomycetota</taxon>
        <taxon>Actinomycetes</taxon>
        <taxon>Mycobacteriales</taxon>
        <taxon>Mycobacteriaceae</taxon>
        <taxon>Mycobacterium</taxon>
    </lineage>
</organism>
<dbReference type="PATRIC" id="fig|29311.18.peg.2119"/>
<dbReference type="GO" id="GO:0016705">
    <property type="term" value="F:oxidoreductase activity, acting on paired donors, with incorporation or reduction of molecular oxygen"/>
    <property type="evidence" value="ECO:0007669"/>
    <property type="project" value="InterPro"/>
</dbReference>
<evidence type="ECO:0000256" key="7">
    <source>
        <dbReference type="ARBA" id="ARBA00023033"/>
    </source>
</evidence>
<keyword evidence="7" id="KW-0503">Monooxygenase</keyword>
<dbReference type="Gene3D" id="1.10.630.10">
    <property type="entry name" value="Cytochrome P450"/>
    <property type="match status" value="1"/>
</dbReference>
<evidence type="ECO:0000256" key="8">
    <source>
        <dbReference type="PIRSR" id="PIRSR602401-1"/>
    </source>
</evidence>
<dbReference type="PRINTS" id="PR00463">
    <property type="entry name" value="EP450I"/>
</dbReference>
<reference evidence="9 10" key="1">
    <citation type="submission" date="2015-05" db="EMBL/GenBank/DDBJ databases">
        <title>Genome sequence of Mycobacterium haemophilum.</title>
        <authorList>
            <person name="Greninger A.L."/>
            <person name="Cunningham G."/>
            <person name="Miller S."/>
        </authorList>
    </citation>
    <scope>NUCLEOTIDE SEQUENCE [LARGE SCALE GENOMIC DNA]</scope>
    <source>
        <strain evidence="10">UC1</strain>
    </source>
</reference>
<dbReference type="AlphaFoldDB" id="A0A0I9U2W4"/>
<dbReference type="CDD" id="cd11053">
    <property type="entry name" value="CYP110-like"/>
    <property type="match status" value="1"/>
</dbReference>
<keyword evidence="4 8" id="KW-0479">Metal-binding</keyword>
<comment type="cofactor">
    <cofactor evidence="1 8">
        <name>heme</name>
        <dbReference type="ChEBI" id="CHEBI:30413"/>
    </cofactor>
</comment>
<dbReference type="GO" id="GO:0005506">
    <property type="term" value="F:iron ion binding"/>
    <property type="evidence" value="ECO:0007669"/>
    <property type="project" value="InterPro"/>
</dbReference>
<dbReference type="SUPFAM" id="SSF48264">
    <property type="entry name" value="Cytochrome P450"/>
    <property type="match status" value="1"/>
</dbReference>
<dbReference type="OrthoDB" id="7376058at2"/>
<dbReference type="InterPro" id="IPR002401">
    <property type="entry name" value="Cyt_P450_E_grp-I"/>
</dbReference>
<keyword evidence="6 8" id="KW-0408">Iron</keyword>
<evidence type="ECO:0000313" key="9">
    <source>
        <dbReference type="EMBL" id="KLO35175.1"/>
    </source>
</evidence>
<dbReference type="PANTHER" id="PTHR24286">
    <property type="entry name" value="CYTOCHROME P450 26"/>
    <property type="match status" value="1"/>
</dbReference>
<evidence type="ECO:0000256" key="4">
    <source>
        <dbReference type="ARBA" id="ARBA00022723"/>
    </source>
</evidence>
<keyword evidence="5" id="KW-0560">Oxidoreductase</keyword>
<keyword evidence="3 8" id="KW-0349">Heme</keyword>
<dbReference type="Proteomes" id="UP000036334">
    <property type="component" value="Unassembled WGS sequence"/>
</dbReference>
<dbReference type="STRING" id="1202450.B586_06805"/>
<dbReference type="PANTHER" id="PTHR24286:SF24">
    <property type="entry name" value="LANOSTEROL 14-ALPHA DEMETHYLASE"/>
    <property type="match status" value="1"/>
</dbReference>
<dbReference type="Pfam" id="PF00067">
    <property type="entry name" value="p450"/>
    <property type="match status" value="1"/>
</dbReference>
<evidence type="ECO:0000256" key="3">
    <source>
        <dbReference type="ARBA" id="ARBA00022617"/>
    </source>
</evidence>
<evidence type="ECO:0000256" key="6">
    <source>
        <dbReference type="ARBA" id="ARBA00023004"/>
    </source>
</evidence>
<dbReference type="PRINTS" id="PR00385">
    <property type="entry name" value="P450"/>
</dbReference>
<comment type="caution">
    <text evidence="9">The sequence shown here is derived from an EMBL/GenBank/DDBJ whole genome shotgun (WGS) entry which is preliminary data.</text>
</comment>
<evidence type="ECO:0000256" key="1">
    <source>
        <dbReference type="ARBA" id="ARBA00001971"/>
    </source>
</evidence>
<proteinExistence type="inferred from homology"/>
<protein>
    <submittedName>
        <fullName evidence="9">Cytochrome P450</fullName>
    </submittedName>
</protein>
<dbReference type="RefSeq" id="WP_047316075.1">
    <property type="nucleotide sequence ID" value="NZ_LDPQ01000020.1"/>
</dbReference>
<dbReference type="InterPro" id="IPR001128">
    <property type="entry name" value="Cyt_P450"/>
</dbReference>